<evidence type="ECO:0000256" key="4">
    <source>
        <dbReference type="SAM" id="Phobius"/>
    </source>
</evidence>
<keyword evidence="3 4" id="KW-0472">Membrane</keyword>
<dbReference type="SUPFAM" id="SSF103473">
    <property type="entry name" value="MFS general substrate transporter"/>
    <property type="match status" value="1"/>
</dbReference>
<feature type="transmembrane region" description="Helical" evidence="4">
    <location>
        <begin position="256"/>
        <end position="281"/>
    </location>
</feature>
<dbReference type="EMBL" id="FLUQ01000001">
    <property type="protein sequence ID" value="SBV99662.1"/>
    <property type="molecule type" value="Genomic_DNA"/>
</dbReference>
<reference evidence="6" key="1">
    <citation type="submission" date="2016-04" db="EMBL/GenBank/DDBJ databases">
        <authorList>
            <person name="Evans L.H."/>
            <person name="Alamgir A."/>
            <person name="Owens N."/>
            <person name="Weber N.D."/>
            <person name="Virtaneva K."/>
            <person name="Barbian K."/>
            <person name="Babar A."/>
            <person name="Rosenke K."/>
        </authorList>
    </citation>
    <scope>NUCLEOTIDE SEQUENCE</scope>
    <source>
        <strain evidence="6">86</strain>
    </source>
</reference>
<keyword evidence="1 4" id="KW-0812">Transmembrane</keyword>
<proteinExistence type="predicted"/>
<evidence type="ECO:0000256" key="3">
    <source>
        <dbReference type="ARBA" id="ARBA00023136"/>
    </source>
</evidence>
<dbReference type="PANTHER" id="PTHR23527:SF1">
    <property type="entry name" value="BLL3282 PROTEIN"/>
    <property type="match status" value="1"/>
</dbReference>
<evidence type="ECO:0000313" key="6">
    <source>
        <dbReference type="EMBL" id="SBV99662.1"/>
    </source>
</evidence>
<gene>
    <name evidence="6" type="ORF">KL86DPRO_11643</name>
</gene>
<feature type="transmembrane region" description="Helical" evidence="4">
    <location>
        <begin position="360"/>
        <end position="381"/>
    </location>
</feature>
<dbReference type="Pfam" id="PF07690">
    <property type="entry name" value="MFS_1"/>
    <property type="match status" value="1"/>
</dbReference>
<dbReference type="Gene3D" id="1.20.1250.20">
    <property type="entry name" value="MFS general substrate transporter like domains"/>
    <property type="match status" value="2"/>
</dbReference>
<organism evidence="6">
    <name type="scientific">uncultured delta proteobacterium</name>
    <dbReference type="NCBI Taxonomy" id="34034"/>
    <lineage>
        <taxon>Bacteria</taxon>
        <taxon>Deltaproteobacteria</taxon>
        <taxon>environmental samples</taxon>
    </lineage>
</organism>
<keyword evidence="2 4" id="KW-1133">Transmembrane helix</keyword>
<feature type="transmembrane region" description="Helical" evidence="4">
    <location>
        <begin position="228"/>
        <end position="250"/>
    </location>
</feature>
<dbReference type="PANTHER" id="PTHR23527">
    <property type="entry name" value="BLL3282 PROTEIN"/>
    <property type="match status" value="1"/>
</dbReference>
<dbReference type="PROSITE" id="PS50850">
    <property type="entry name" value="MFS"/>
    <property type="match status" value="1"/>
</dbReference>
<feature type="domain" description="Major facilitator superfamily (MFS) profile" evidence="5">
    <location>
        <begin position="17"/>
        <end position="409"/>
    </location>
</feature>
<feature type="transmembrane region" description="Helical" evidence="4">
    <location>
        <begin position="89"/>
        <end position="117"/>
    </location>
</feature>
<dbReference type="InterPro" id="IPR036259">
    <property type="entry name" value="MFS_trans_sf"/>
</dbReference>
<feature type="transmembrane region" description="Helical" evidence="4">
    <location>
        <begin position="12"/>
        <end position="35"/>
    </location>
</feature>
<evidence type="ECO:0000256" key="2">
    <source>
        <dbReference type="ARBA" id="ARBA00022989"/>
    </source>
</evidence>
<name>A0A212JJN6_9DELT</name>
<protein>
    <submittedName>
        <fullName evidence="6">Major facilitator superfamily MFS_1</fullName>
    </submittedName>
</protein>
<dbReference type="AlphaFoldDB" id="A0A212JJN6"/>
<evidence type="ECO:0000259" key="5">
    <source>
        <dbReference type="PROSITE" id="PS50850"/>
    </source>
</evidence>
<accession>A0A212JJN6</accession>
<dbReference type="InterPro" id="IPR052952">
    <property type="entry name" value="MFS-Transporter"/>
</dbReference>
<dbReference type="InterPro" id="IPR020846">
    <property type="entry name" value="MFS_dom"/>
</dbReference>
<feature type="transmembrane region" description="Helical" evidence="4">
    <location>
        <begin position="55"/>
        <end position="77"/>
    </location>
</feature>
<feature type="transmembrane region" description="Helical" evidence="4">
    <location>
        <begin position="293"/>
        <end position="311"/>
    </location>
</feature>
<feature type="transmembrane region" description="Helical" evidence="4">
    <location>
        <begin position="387"/>
        <end position="405"/>
    </location>
</feature>
<dbReference type="InterPro" id="IPR011701">
    <property type="entry name" value="MFS"/>
</dbReference>
<evidence type="ECO:0000256" key="1">
    <source>
        <dbReference type="ARBA" id="ARBA00022692"/>
    </source>
</evidence>
<sequence>MRGSTRSPGSRPIWRQALIIMAFLQMVSSFIIRALPVIGPEVTTASGAAPHDIGILAGAISAGTMWFLLSGSLAINYCGPVRILQIGALMSAAGVLLGLTASWWLLVLSAFLIGVGYGPSPPAASELLVRTSPPNHRSLIMSIKQAGVPLGGALAGLLLPAVVALSGWRAALLATAAIALAGALVVQPWRELLDADRDTAKRPTIGNLFSRANLAVPFRVLREIPGMLPLTLAVVCFACTQGCVLAFFVTQLTSELGFSLAVAGAAFSAMQVSGTFSRVIMGWVADRLGSAKTMLLLALLSTAMVLVLAALGPDWPAWLVMFVGFAMGTTSISWNGVFLAEAARIAPLGRIGDATSGSTFFLFIAYAVGPFLFSLGIPLLGGYGVCFAVVAFVQVLAAPALLLCIRLNP</sequence>
<feature type="transmembrane region" description="Helical" evidence="4">
    <location>
        <begin position="317"/>
        <end position="339"/>
    </location>
</feature>
<dbReference type="GO" id="GO:0022857">
    <property type="term" value="F:transmembrane transporter activity"/>
    <property type="evidence" value="ECO:0007669"/>
    <property type="project" value="InterPro"/>
</dbReference>